<organism evidence="12 13">
    <name type="scientific">Candidatus Liberibacter asiaticus str. gxpsy</name>
    <dbReference type="NCBI Taxonomy" id="1174529"/>
    <lineage>
        <taxon>Bacteria</taxon>
        <taxon>Pseudomonadati</taxon>
        <taxon>Pseudomonadota</taxon>
        <taxon>Alphaproteobacteria</taxon>
        <taxon>Hyphomicrobiales</taxon>
        <taxon>Rhizobiaceae</taxon>
        <taxon>Liberibacter</taxon>
    </lineage>
</organism>
<keyword evidence="10" id="KW-0472">Membrane</keyword>
<keyword evidence="1" id="KW-0963">Cytoplasm</keyword>
<keyword evidence="7" id="KW-0460">Magnesium</keyword>
<evidence type="ECO:0000256" key="3">
    <source>
        <dbReference type="ARBA" id="ARBA00022679"/>
    </source>
</evidence>
<dbReference type="Proteomes" id="UP000011820">
    <property type="component" value="Chromosome"/>
</dbReference>
<keyword evidence="10" id="KW-0812">Transmembrane</keyword>
<evidence type="ECO:0000256" key="1">
    <source>
        <dbReference type="ARBA" id="ARBA00022490"/>
    </source>
</evidence>
<name>A0ABM5NH65_LIBAS</name>
<gene>
    <name evidence="12" type="ORF">WSI_04435</name>
</gene>
<dbReference type="SUPFAM" id="SSF54211">
    <property type="entry name" value="Ribosomal protein S5 domain 2-like"/>
    <property type="match status" value="1"/>
</dbReference>
<dbReference type="EMBL" id="CP004005">
    <property type="protein sequence ID" value="AGH17257.1"/>
    <property type="molecule type" value="Genomic_DNA"/>
</dbReference>
<dbReference type="PANTHER" id="PTHR43290">
    <property type="entry name" value="MEVALONATE KINASE"/>
    <property type="match status" value="1"/>
</dbReference>
<keyword evidence="10" id="KW-1133">Transmembrane helix</keyword>
<proteinExistence type="predicted"/>
<dbReference type="InterPro" id="IPR020568">
    <property type="entry name" value="Ribosomal_Su5_D2-typ_SF"/>
</dbReference>
<feature type="transmembrane region" description="Helical" evidence="10">
    <location>
        <begin position="28"/>
        <end position="46"/>
    </location>
</feature>
<dbReference type="RefSeq" id="WP_015452852.1">
    <property type="nucleotide sequence ID" value="NC_020549.1"/>
</dbReference>
<dbReference type="PANTHER" id="PTHR43290:SF2">
    <property type="entry name" value="MEVALONATE KINASE"/>
    <property type="match status" value="1"/>
</dbReference>
<evidence type="ECO:0000256" key="7">
    <source>
        <dbReference type="ARBA" id="ARBA00022842"/>
    </source>
</evidence>
<dbReference type="InterPro" id="IPR006204">
    <property type="entry name" value="GHMP_kinase_N_dom"/>
</dbReference>
<keyword evidence="4" id="KW-0547">Nucleotide-binding</keyword>
<keyword evidence="2" id="KW-0444">Lipid biosynthesis</keyword>
<comment type="pathway">
    <text evidence="9">Isoprenoid biosynthesis; isopentenyl diphosphate biosynthesis via mevalonate pathway; isopentenyl diphosphate from (R)-mevalonate: step 1/3.</text>
</comment>
<evidence type="ECO:0000256" key="6">
    <source>
        <dbReference type="ARBA" id="ARBA00022840"/>
    </source>
</evidence>
<evidence type="ECO:0000259" key="11">
    <source>
        <dbReference type="Pfam" id="PF00288"/>
    </source>
</evidence>
<dbReference type="GeneID" id="93077251"/>
<keyword evidence="8" id="KW-0443">Lipid metabolism</keyword>
<sequence>MKQQTSQTPHAHSIAPAKVILSGEYSSLYGASALAVAITFYLRALLTTIEPSLIRIINSQTIEYSFEACRLLGHQIDQRHRDFIAKKIPITSVLTHPNDLILYIFNRHLPHISCGISLDLHSTIPIGSGFGSSSAIISALSLALSSITHQPFCNKEKLIAETGYIERLQHGKTGIIDSTTIVMGGIIYINPPQIIKNETLVGEWWAINTGMPESSTGECVSFVEQHFSQSSIWSEFNAVTNEMMENIQKKDAEKTYKSVRVNQSLLESIGVVPETVGKFIRCIENNGGSAKIAGAGSIRGEKAGLVLVGGYNPEKLSSLYGYTCYKIKEDKNGTMLA</sequence>
<accession>A0ABM5NH65</accession>
<evidence type="ECO:0000313" key="12">
    <source>
        <dbReference type="EMBL" id="AGH17257.1"/>
    </source>
</evidence>
<evidence type="ECO:0000256" key="9">
    <source>
        <dbReference type="ARBA" id="ARBA00029438"/>
    </source>
</evidence>
<evidence type="ECO:0000256" key="10">
    <source>
        <dbReference type="SAM" id="Phobius"/>
    </source>
</evidence>
<evidence type="ECO:0000256" key="4">
    <source>
        <dbReference type="ARBA" id="ARBA00022741"/>
    </source>
</evidence>
<evidence type="ECO:0000313" key="13">
    <source>
        <dbReference type="Proteomes" id="UP000011820"/>
    </source>
</evidence>
<keyword evidence="3" id="KW-0808">Transferase</keyword>
<dbReference type="GO" id="GO:0016301">
    <property type="term" value="F:kinase activity"/>
    <property type="evidence" value="ECO:0007669"/>
    <property type="project" value="UniProtKB-KW"/>
</dbReference>
<dbReference type="Pfam" id="PF00288">
    <property type="entry name" value="GHMP_kinases_N"/>
    <property type="match status" value="1"/>
</dbReference>
<dbReference type="InterPro" id="IPR014721">
    <property type="entry name" value="Ribsml_uS5_D2-typ_fold_subgr"/>
</dbReference>
<keyword evidence="13" id="KW-1185">Reference proteome</keyword>
<feature type="domain" description="GHMP kinase N-terminal" evidence="11">
    <location>
        <begin position="105"/>
        <end position="185"/>
    </location>
</feature>
<evidence type="ECO:0000256" key="2">
    <source>
        <dbReference type="ARBA" id="ARBA00022516"/>
    </source>
</evidence>
<dbReference type="SUPFAM" id="SSF55060">
    <property type="entry name" value="GHMP Kinase, C-terminal domain"/>
    <property type="match status" value="1"/>
</dbReference>
<dbReference type="InterPro" id="IPR036554">
    <property type="entry name" value="GHMP_kinase_C_sf"/>
</dbReference>
<dbReference type="PRINTS" id="PR00959">
    <property type="entry name" value="MEVGALKINASE"/>
</dbReference>
<protein>
    <submittedName>
        <fullName evidence="12">Mevalonate kinase</fullName>
    </submittedName>
</protein>
<evidence type="ECO:0000256" key="5">
    <source>
        <dbReference type="ARBA" id="ARBA00022777"/>
    </source>
</evidence>
<dbReference type="InterPro" id="IPR006205">
    <property type="entry name" value="Mev_gal_kin"/>
</dbReference>
<evidence type="ECO:0000256" key="8">
    <source>
        <dbReference type="ARBA" id="ARBA00023098"/>
    </source>
</evidence>
<dbReference type="Gene3D" id="3.30.230.10">
    <property type="match status" value="1"/>
</dbReference>
<keyword evidence="6" id="KW-0067">ATP-binding</keyword>
<dbReference type="Gene3D" id="3.30.70.890">
    <property type="entry name" value="GHMP kinase, C-terminal domain"/>
    <property type="match status" value="1"/>
</dbReference>
<reference evidence="12 13" key="1">
    <citation type="journal article" date="2013" name="Genome Announc.">
        <title>Complete Genome Sequence of a Chinese Strain of 'Candidatus Liberibacter asiaticus'.</title>
        <authorList>
            <person name="Lin H."/>
            <person name="Han C.S."/>
            <person name="Liu B."/>
            <person name="Lou B."/>
            <person name="Bai X."/>
            <person name="Deng C."/>
            <person name="Civerolo E.L."/>
            <person name="Gupta G."/>
        </authorList>
    </citation>
    <scope>NUCLEOTIDE SEQUENCE [LARGE SCALE GENOMIC DNA]</scope>
    <source>
        <strain evidence="13">gxpsy</strain>
    </source>
</reference>
<keyword evidence="5 12" id="KW-0418">Kinase</keyword>